<dbReference type="AlphaFoldDB" id="A0A5B0S8U3"/>
<protein>
    <submittedName>
        <fullName evidence="2">Uncharacterized protein</fullName>
    </submittedName>
</protein>
<evidence type="ECO:0000313" key="3">
    <source>
        <dbReference type="Proteomes" id="UP000325313"/>
    </source>
</evidence>
<dbReference type="Proteomes" id="UP000325313">
    <property type="component" value="Unassembled WGS sequence"/>
</dbReference>
<feature type="region of interest" description="Disordered" evidence="1">
    <location>
        <begin position="1"/>
        <end position="65"/>
    </location>
</feature>
<sequence length="136" mass="16250">MLSWAGGSRRLNQNKKKRDIQIRRDMPISQNKLMPYSDNPSMIEEPAREHRRNPGTSTRKNRPSSRFKLGKFFQKWIMSSRHLKIPGQQQHVNLHDSARLPIKIRPVSFLYTHFDQYHTIGDRWIQPDEPFNYSYS</sequence>
<dbReference type="EMBL" id="VDEP01000070">
    <property type="protein sequence ID" value="KAA1133915.1"/>
    <property type="molecule type" value="Genomic_DNA"/>
</dbReference>
<reference evidence="2 3" key="1">
    <citation type="submission" date="2019-05" db="EMBL/GenBank/DDBJ databases">
        <title>Emergence of the Ug99 lineage of the wheat stem rust pathogen through somatic hybridization.</title>
        <authorList>
            <person name="Li F."/>
            <person name="Upadhyaya N.M."/>
            <person name="Sperschneider J."/>
            <person name="Matny O."/>
            <person name="Nguyen-Phuc H."/>
            <person name="Mago R."/>
            <person name="Raley C."/>
            <person name="Miller M.E."/>
            <person name="Silverstein K.A.T."/>
            <person name="Henningsen E."/>
            <person name="Hirsch C.D."/>
            <person name="Visser B."/>
            <person name="Pretorius Z.A."/>
            <person name="Steffenson B.J."/>
            <person name="Schwessinger B."/>
            <person name="Dodds P.N."/>
            <person name="Figueroa M."/>
        </authorList>
    </citation>
    <scope>NUCLEOTIDE SEQUENCE [LARGE SCALE GENOMIC DNA]</scope>
    <source>
        <strain evidence="2 3">Ug99</strain>
    </source>
</reference>
<evidence type="ECO:0000256" key="1">
    <source>
        <dbReference type="SAM" id="MobiDB-lite"/>
    </source>
</evidence>
<name>A0A5B0S8U3_PUCGR</name>
<comment type="caution">
    <text evidence="2">The sequence shown here is derived from an EMBL/GenBank/DDBJ whole genome shotgun (WGS) entry which is preliminary data.</text>
</comment>
<accession>A0A5B0S8U3</accession>
<gene>
    <name evidence="2" type="ORF">PGTUg99_031810</name>
</gene>
<feature type="compositionally biased region" description="Basic residues" evidence="1">
    <location>
        <begin position="49"/>
        <end position="65"/>
    </location>
</feature>
<evidence type="ECO:0000313" key="2">
    <source>
        <dbReference type="EMBL" id="KAA1133915.1"/>
    </source>
</evidence>
<organism evidence="2 3">
    <name type="scientific">Puccinia graminis f. sp. tritici</name>
    <dbReference type="NCBI Taxonomy" id="56615"/>
    <lineage>
        <taxon>Eukaryota</taxon>
        <taxon>Fungi</taxon>
        <taxon>Dikarya</taxon>
        <taxon>Basidiomycota</taxon>
        <taxon>Pucciniomycotina</taxon>
        <taxon>Pucciniomycetes</taxon>
        <taxon>Pucciniales</taxon>
        <taxon>Pucciniaceae</taxon>
        <taxon>Puccinia</taxon>
    </lineage>
</organism>
<proteinExistence type="predicted"/>